<dbReference type="OrthoDB" id="7841298at2"/>
<gene>
    <name evidence="3" type="ORF">JQX41_12290</name>
    <name evidence="4" type="ORF">JQX48_12295</name>
</gene>
<feature type="domain" description="DUF2059" evidence="2">
    <location>
        <begin position="74"/>
        <end position="131"/>
    </location>
</feature>
<evidence type="ECO:0000256" key="1">
    <source>
        <dbReference type="SAM" id="SignalP"/>
    </source>
</evidence>
<keyword evidence="6" id="KW-1185">Reference proteome</keyword>
<evidence type="ECO:0000313" key="6">
    <source>
        <dbReference type="Proteomes" id="UP000809440"/>
    </source>
</evidence>
<feature type="chain" id="PRO_5040152709" evidence="1">
    <location>
        <begin position="21"/>
        <end position="269"/>
    </location>
</feature>
<evidence type="ECO:0000259" key="2">
    <source>
        <dbReference type="Pfam" id="PF09832"/>
    </source>
</evidence>
<protein>
    <submittedName>
        <fullName evidence="3">DUF2059 domain-containing protein</fullName>
    </submittedName>
</protein>
<dbReference type="AlphaFoldDB" id="A0A9Q2NVR4"/>
<proteinExistence type="predicted"/>
<dbReference type="Proteomes" id="UP000809440">
    <property type="component" value="Unassembled WGS sequence"/>
</dbReference>
<dbReference type="Proteomes" id="UP000755667">
    <property type="component" value="Unassembled WGS sequence"/>
</dbReference>
<accession>A0A9Q2NVR4</accession>
<evidence type="ECO:0000313" key="3">
    <source>
        <dbReference type="EMBL" id="MBM2413088.1"/>
    </source>
</evidence>
<dbReference type="Pfam" id="PF09832">
    <property type="entry name" value="DUF2059"/>
    <property type="match status" value="1"/>
</dbReference>
<dbReference type="EMBL" id="JAFBXE010000007">
    <property type="protein sequence ID" value="MBM2413088.1"/>
    <property type="molecule type" value="Genomic_DNA"/>
</dbReference>
<name>A0A9Q2NVR4_9RHOB</name>
<evidence type="ECO:0000313" key="4">
    <source>
        <dbReference type="EMBL" id="MBM2417756.1"/>
    </source>
</evidence>
<evidence type="ECO:0000313" key="5">
    <source>
        <dbReference type="Proteomes" id="UP000755667"/>
    </source>
</evidence>
<dbReference type="InterPro" id="IPR018637">
    <property type="entry name" value="DUF2059"/>
</dbReference>
<organism evidence="3 5">
    <name type="scientific">Marivita cryptomonadis</name>
    <dbReference type="NCBI Taxonomy" id="505252"/>
    <lineage>
        <taxon>Bacteria</taxon>
        <taxon>Pseudomonadati</taxon>
        <taxon>Pseudomonadota</taxon>
        <taxon>Alphaproteobacteria</taxon>
        <taxon>Rhodobacterales</taxon>
        <taxon>Roseobacteraceae</taxon>
        <taxon>Marivita</taxon>
    </lineage>
</organism>
<comment type="caution">
    <text evidence="3">The sequence shown here is derived from an EMBL/GenBank/DDBJ whole genome shotgun (WGS) entry which is preliminary data.</text>
</comment>
<feature type="signal peptide" evidence="1">
    <location>
        <begin position="1"/>
        <end position="20"/>
    </location>
</feature>
<reference evidence="3 6" key="1">
    <citation type="submission" date="2021-01" db="EMBL/GenBank/DDBJ databases">
        <title>Diatom-associated Roseobacters Show Island Model of Population Structure.</title>
        <authorList>
            <person name="Qu L."/>
            <person name="Feng X."/>
            <person name="Chen Y."/>
            <person name="Li L."/>
            <person name="Wang X."/>
            <person name="Hu Z."/>
            <person name="Wang H."/>
            <person name="Luo H."/>
        </authorList>
    </citation>
    <scope>NUCLEOTIDE SEQUENCE</scope>
    <source>
        <strain evidence="4 6">CC28-63</strain>
        <strain evidence="3">CC28-69</strain>
    </source>
</reference>
<dbReference type="EMBL" id="JAFBXF010000007">
    <property type="protein sequence ID" value="MBM2417756.1"/>
    <property type="molecule type" value="Genomic_DNA"/>
</dbReference>
<sequence>MLKTAATGAAVIAWSLPVWANPTNDLLDVLGVPQIVTIMREEGIEYGETLAADMVPGGSSAGWTATVNRIYDEERMLATVQDVFAAEFGDADPETLLEFFSSETGQQIVSLELSARTAMREDEIEDAARAAFNDLDGTASGPLAAIAEFVNTNDLVEANLVGALNANYMFYLGLVDGGALRMSESEILTEVWSSEEETRADTREWVFAFLLMAYRPLADGVVEDYTELSRTYAGRALNRALFAGFNKMYDDISYALGMAVAREMQVQEL</sequence>
<keyword evidence="1" id="KW-0732">Signal</keyword>